<feature type="compositionally biased region" description="Polar residues" evidence="1">
    <location>
        <begin position="723"/>
        <end position="737"/>
    </location>
</feature>
<name>A0A6P8YHE3_THRPL</name>
<feature type="compositionally biased region" description="Polar residues" evidence="1">
    <location>
        <begin position="1240"/>
        <end position="1270"/>
    </location>
</feature>
<dbReference type="KEGG" id="tpal:117644095"/>
<feature type="compositionally biased region" description="Low complexity" evidence="1">
    <location>
        <begin position="1271"/>
        <end position="1282"/>
    </location>
</feature>
<evidence type="ECO:0000313" key="3">
    <source>
        <dbReference type="RefSeq" id="XP_034239183.1"/>
    </source>
</evidence>
<organism evidence="3">
    <name type="scientific">Thrips palmi</name>
    <name type="common">Melon thrips</name>
    <dbReference type="NCBI Taxonomy" id="161013"/>
    <lineage>
        <taxon>Eukaryota</taxon>
        <taxon>Metazoa</taxon>
        <taxon>Ecdysozoa</taxon>
        <taxon>Arthropoda</taxon>
        <taxon>Hexapoda</taxon>
        <taxon>Insecta</taxon>
        <taxon>Pterygota</taxon>
        <taxon>Neoptera</taxon>
        <taxon>Paraneoptera</taxon>
        <taxon>Thysanoptera</taxon>
        <taxon>Terebrantia</taxon>
        <taxon>Thripoidea</taxon>
        <taxon>Thripidae</taxon>
        <taxon>Thrips</taxon>
    </lineage>
</organism>
<evidence type="ECO:0000256" key="1">
    <source>
        <dbReference type="SAM" id="MobiDB-lite"/>
    </source>
</evidence>
<feature type="region of interest" description="Disordered" evidence="1">
    <location>
        <begin position="1372"/>
        <end position="1393"/>
    </location>
</feature>
<sequence length="1393" mass="152870">MQGKSDGVNRVQRSFKDAETLRREELNRRRLLRLEQVRQQSKDVASLVRQKVHSEREKQLSLVQDRVNARTHQWQVRKLKELQGEYNKTVQNVGKSHADAANQPNEEAAQREEAEKISSAAQKRGQEALNRLKEEEKARRRANDERRFQLLNVRAVEGARSAAVVALPCPESTVGIQSIPPKASVCIVAPPPKTSGQKKSNMPEWPKRSWSQQALPLGMIDNQRNNEKGDSFKAEANEMKGGLAYNADSGSRPVSSHGDSFKRLLDERQYFPETTSLSNRLASVRDPATALNSDVQLYDYSSCFPSQYGKTSGIVEKVQSAGEINAKEAADKFSVTSDSKCKLSTAQRDQQRGREALQRVQAQRDYKHFMDSLSLLARQNAALSSCSGAPEKPYIKMNNQESKLKLAVENLLQDAEVNPCNSTQEADSVNTPDGSLIVSHFGDTPGSAPRLNVGLWRAQDTSTEQEDYHKVDSSPSDSIIIAPPSNVLQSFSNAHQENNERETALRSLVQRINDERHSLLSSRQQPLVVKETQDINKERDIRNLEEKVLQQRKQLKVQRSEVKRLGDSIVAPECMNTLLEKDEQNSSPGTSCTHESIIIEHSDPSSNSSSHSLVPESHLKGKGKMSGEDGSFVKDALFYSMDVSMSSVIMDQTESSSSGSKSLSLHGVQVLVKVCGTEEGVSVSGPMSNFGDEKGRVEVIELSSRSGSPAQENVDGPRHIKISSGSMKQVAESTSQKIVEEQPVLKKTKRREIKSVSEKPDMACQINSSSQQIPVKEKKPKPEILSKQVSKDGSKKKTRKKSTRSEAEMDKKSTKDKMKIRTKIAEGSETNVAERTQEKLLEDSDVQEHLTSTSTSYLSPPDKVLSSLTEDIKTLMALAQRNILPQSGTSSNQVQHGGPLVTYINRLLAMSRESIDRLNVSCSEVSTPSSAIFKSSVTDVSPSENTSLAARTEGQFLPSKSMRRDADDRAKFQETIHDESKSKLCFSEPDEWLLHSALSDQGALTDMTRQCHEKISALTKMIEEVRRQAVVNSSTEGDSLLSGDNQSRSTLHLDSTAYMSPPPHVLEWADVAAPALIGNDKDSRMSLDPYSNAVVQLLADVRSHMSSKVTELSEPLTAPLFRTPPHDGSSDIGGHVELNYTRPKPPVAFWRNIERCNAMSPTEPHELSTILELGTTLPESIGSHATAPASPAHGLSPPSTPGTPPDVIAELMRRNLLTSPFAWAKKMDSAPRQSSGSSSPMKNSVDSDLSSGKTGAGQSDISASRETNTVSFQSQNSSSNGSKDWKTNILMSPVDLYSSADEVEGDFRRMGIGWVGAMLRKTKEAGALSTTSSSDGSPMKVDNPNLKEVFSLPDEEPILSSSVTVAIRQGRGHSTPIKHPSDLSSTGSHSHLV</sequence>
<feature type="region of interest" description="Disordered" evidence="1">
    <location>
        <begin position="703"/>
        <end position="846"/>
    </location>
</feature>
<dbReference type="Proteomes" id="UP000515158">
    <property type="component" value="Unplaced"/>
</dbReference>
<feature type="region of interest" description="Disordered" evidence="1">
    <location>
        <begin position="96"/>
        <end position="142"/>
    </location>
</feature>
<dbReference type="InParanoid" id="A0A6P8YHE3"/>
<feature type="compositionally biased region" description="Basic and acidic residues" evidence="1">
    <location>
        <begin position="124"/>
        <end position="142"/>
    </location>
</feature>
<proteinExistence type="predicted"/>
<protein>
    <submittedName>
        <fullName evidence="3">Microtubule-associated protein futsch-like</fullName>
    </submittedName>
</protein>
<feature type="compositionally biased region" description="Basic and acidic residues" evidence="1">
    <location>
        <begin position="775"/>
        <end position="795"/>
    </location>
</feature>
<feature type="region of interest" description="Disordered" evidence="1">
    <location>
        <begin position="1180"/>
        <end position="1207"/>
    </location>
</feature>
<feature type="compositionally biased region" description="Basic and acidic residues" evidence="1">
    <location>
        <begin position="835"/>
        <end position="846"/>
    </location>
</feature>
<keyword evidence="2" id="KW-1185">Reference proteome</keyword>
<feature type="region of interest" description="Disordered" evidence="1">
    <location>
        <begin position="601"/>
        <end position="626"/>
    </location>
</feature>
<gene>
    <name evidence="3" type="primary">LOC117644095</name>
</gene>
<dbReference type="OrthoDB" id="8070503at2759"/>
<feature type="compositionally biased region" description="Polar residues" evidence="1">
    <location>
        <begin position="1382"/>
        <end position="1393"/>
    </location>
</feature>
<dbReference type="GeneID" id="117644095"/>
<accession>A0A6P8YHE3</accession>
<reference evidence="3" key="1">
    <citation type="submission" date="2025-08" db="UniProtKB">
        <authorList>
            <consortium name="RefSeq"/>
        </authorList>
    </citation>
    <scope>IDENTIFICATION</scope>
    <source>
        <tissue evidence="3">Total insect</tissue>
    </source>
</reference>
<dbReference type="RefSeq" id="XP_034239183.1">
    <property type="nucleotide sequence ID" value="XM_034383292.1"/>
</dbReference>
<evidence type="ECO:0000313" key="2">
    <source>
        <dbReference type="Proteomes" id="UP000515158"/>
    </source>
</evidence>
<feature type="region of interest" description="Disordered" evidence="1">
    <location>
        <begin position="1227"/>
        <end position="1286"/>
    </location>
</feature>
<feature type="compositionally biased region" description="Low complexity" evidence="1">
    <location>
        <begin position="604"/>
        <end position="616"/>
    </location>
</feature>
<feature type="compositionally biased region" description="Basic and acidic residues" evidence="1">
    <location>
        <begin position="803"/>
        <end position="826"/>
    </location>
</feature>